<protein>
    <recommendedName>
        <fullName evidence="2">Disease resistance R13L4/SHOC-2-like LRR domain-containing protein</fullName>
    </recommendedName>
</protein>
<dbReference type="SUPFAM" id="SSF52047">
    <property type="entry name" value="RNI-like"/>
    <property type="match status" value="1"/>
</dbReference>
<evidence type="ECO:0000259" key="2">
    <source>
        <dbReference type="Pfam" id="PF23598"/>
    </source>
</evidence>
<dbReference type="PANTHER" id="PTHR45752:SF187">
    <property type="entry name" value="LEUCINE-RICH REPEAT AND IQ DOMAIN-CONTAINING PROTEIN 4"/>
    <property type="match status" value="1"/>
</dbReference>
<dbReference type="SUPFAM" id="SSF52058">
    <property type="entry name" value="L domain-like"/>
    <property type="match status" value="1"/>
</dbReference>
<reference evidence="3" key="1">
    <citation type="submission" date="2020-01" db="EMBL/GenBank/DDBJ databases">
        <authorList>
            <person name="Meier V. D."/>
            <person name="Meier V D."/>
        </authorList>
    </citation>
    <scope>NUCLEOTIDE SEQUENCE</scope>
    <source>
        <strain evidence="3">HLG_WM_MAG_10</strain>
    </source>
</reference>
<dbReference type="Pfam" id="PF23598">
    <property type="entry name" value="LRR_14"/>
    <property type="match status" value="1"/>
</dbReference>
<dbReference type="AlphaFoldDB" id="A0A6S6RT10"/>
<evidence type="ECO:0000313" key="3">
    <source>
        <dbReference type="EMBL" id="CAA6799435.1"/>
    </source>
</evidence>
<dbReference type="InterPro" id="IPR032675">
    <property type="entry name" value="LRR_dom_sf"/>
</dbReference>
<evidence type="ECO:0000256" key="1">
    <source>
        <dbReference type="ARBA" id="ARBA00022737"/>
    </source>
</evidence>
<keyword evidence="1" id="KW-0677">Repeat</keyword>
<dbReference type="Gene3D" id="3.80.10.10">
    <property type="entry name" value="Ribonuclease Inhibitor"/>
    <property type="match status" value="2"/>
</dbReference>
<dbReference type="InterPro" id="IPR050715">
    <property type="entry name" value="LRR-SigEffector_domain"/>
</dbReference>
<organism evidence="3">
    <name type="scientific">uncultured Aureispira sp</name>
    <dbReference type="NCBI Taxonomy" id="1331704"/>
    <lineage>
        <taxon>Bacteria</taxon>
        <taxon>Pseudomonadati</taxon>
        <taxon>Bacteroidota</taxon>
        <taxon>Saprospiria</taxon>
        <taxon>Saprospirales</taxon>
        <taxon>Saprospiraceae</taxon>
        <taxon>Aureispira</taxon>
        <taxon>environmental samples</taxon>
    </lineage>
</organism>
<dbReference type="EMBL" id="CACVAQ010000033">
    <property type="protein sequence ID" value="CAA6799435.1"/>
    <property type="molecule type" value="Genomic_DNA"/>
</dbReference>
<name>A0A6S6RT10_9BACT</name>
<sequence length="892" mass="101567">MLLSTALSKKNKATVKYISVYGYSGISNHQLSAEVYAFTALEKLHLLGEFTVLSPQIANLKNLQHLSISSSILKELPEEIGLLENLVYLSISGQQLTQLPKSIAKLKNLKSLHLSSLPKVTVLPTTLSQLPNLESISIRCGNMTDLRAFNTGFEALKNLLIFRSSLDDSSALPIFKLKNLVELSIIKSQLTVIPSDILHLKNLVSLVLKENKLTEIPTFIRQLPVLTTFDFEANLITVFPTFLSKVPFFQRIGWKDNLFGKYDKGLLQFPIEVTNSYEKAVDARKYHSFMEQVQKQRFSDTALDLFFKIQSNQPLEKGRFKRADFIEILSFENKNFRTTVINQLLEYEKEVFESKALNSDSALFVLGKTTLTKREIRAILKENQIAYHTKIHPNTTHLLVGSTGPKDYKLLANTAYTLVRQQGFQHYMNAITKPYLLEEENKDNLAQISSLLLSTNSENQSLGLELLKGGGTPKELLTELFIIFKFSEDKKVADRAKKLLLANAPTEILEKLKLRINLRITKEAYNTGDKLEQLTEGTSLEVWKIAQYAYHYKPHIWVPTIPLGLKNAPKAIAMPFLLNAVKQQVERDIYTVEPNLLPYIKLLYQSCSFLKELKFNRAAENIDGISALSALKRLNFYFIENAVFPTDLYLVPNLEAVEFIGTGTNDWALVLNQLAQISSLKKISFWSSMRAGLHPDLSKLRSLEHFSCFNILLQKESVEIFAGLPHLKTLDLSNTSTNLDERYLSLKKLEKLCFHNAMHYTVTPRISELTALKTLILKGGPHLPNNIPPMPLLEELYIKTDYAAPLLQFEQIKNLTNLKRLTILGNVENLRTMLPHFSKLEYLELYYNKIELTDLIEALKQLPRLKTFHRYLSTQDLNTLKNALPDLEVKVS</sequence>
<gene>
    <name evidence="3" type="ORF">HELGO_WM29442</name>
</gene>
<dbReference type="PANTHER" id="PTHR45752">
    <property type="entry name" value="LEUCINE-RICH REPEAT-CONTAINING"/>
    <property type="match status" value="1"/>
</dbReference>
<proteinExistence type="predicted"/>
<feature type="domain" description="Disease resistance R13L4/SHOC-2-like LRR" evidence="2">
    <location>
        <begin position="56"/>
        <end position="166"/>
    </location>
</feature>
<accession>A0A6S6RT10</accession>
<dbReference type="InterPro" id="IPR055414">
    <property type="entry name" value="LRR_R13L4/SHOC2-like"/>
</dbReference>